<dbReference type="VEuPathDB" id="FungiDB:JI435_435120"/>
<dbReference type="AlphaFoldDB" id="A0A7U2F757"/>
<dbReference type="EMBL" id="CP069029">
    <property type="protein sequence ID" value="QRC97745.1"/>
    <property type="molecule type" value="Genomic_DNA"/>
</dbReference>
<evidence type="ECO:0000313" key="2">
    <source>
        <dbReference type="EMBL" id="QRC97745.1"/>
    </source>
</evidence>
<reference evidence="3" key="1">
    <citation type="journal article" date="2021" name="BMC Genomics">
        <title>Chromosome-level genome assembly and manually-curated proteome of model necrotroph Parastagonospora nodorum Sn15 reveals a genome-wide trove of candidate effector homologs, and redundancy of virulence-related functions within an accessory chromosome.</title>
        <authorList>
            <person name="Bertazzoni S."/>
            <person name="Jones D.A.B."/>
            <person name="Phan H.T."/>
            <person name="Tan K.-C."/>
            <person name="Hane J.K."/>
        </authorList>
    </citation>
    <scope>NUCLEOTIDE SEQUENCE [LARGE SCALE GENOMIC DNA]</scope>
    <source>
        <strain evidence="3">SN15 / ATCC MYA-4574 / FGSC 10173)</strain>
    </source>
</reference>
<protein>
    <submittedName>
        <fullName evidence="2">Uncharacterized protein</fullName>
    </submittedName>
</protein>
<accession>A0A7U2F757</accession>
<dbReference type="Proteomes" id="UP000663193">
    <property type="component" value="Chromosome 7"/>
</dbReference>
<evidence type="ECO:0000256" key="1">
    <source>
        <dbReference type="SAM" id="MobiDB-lite"/>
    </source>
</evidence>
<gene>
    <name evidence="2" type="ORF">JI435_435120</name>
</gene>
<sequence>MEAVTSVISETIITLSPPQAALQHHFETMGSRCTHALPLPSPMQTSIDPRAPPTPHERASPHVQKYLTRSTDHGRRLDRDHRGPENRKSRSPGEYRIEWVSSKDEAMI</sequence>
<feature type="region of interest" description="Disordered" evidence="1">
    <location>
        <begin position="36"/>
        <end position="108"/>
    </location>
</feature>
<organism evidence="2 3">
    <name type="scientific">Phaeosphaeria nodorum (strain SN15 / ATCC MYA-4574 / FGSC 10173)</name>
    <name type="common">Glume blotch fungus</name>
    <name type="synonym">Parastagonospora nodorum</name>
    <dbReference type="NCBI Taxonomy" id="321614"/>
    <lineage>
        <taxon>Eukaryota</taxon>
        <taxon>Fungi</taxon>
        <taxon>Dikarya</taxon>
        <taxon>Ascomycota</taxon>
        <taxon>Pezizomycotina</taxon>
        <taxon>Dothideomycetes</taxon>
        <taxon>Pleosporomycetidae</taxon>
        <taxon>Pleosporales</taxon>
        <taxon>Pleosporineae</taxon>
        <taxon>Phaeosphaeriaceae</taxon>
        <taxon>Parastagonospora</taxon>
    </lineage>
</organism>
<evidence type="ECO:0000313" key="3">
    <source>
        <dbReference type="Proteomes" id="UP000663193"/>
    </source>
</evidence>
<feature type="compositionally biased region" description="Basic and acidic residues" evidence="1">
    <location>
        <begin position="70"/>
        <end position="108"/>
    </location>
</feature>
<proteinExistence type="predicted"/>
<keyword evidence="3" id="KW-1185">Reference proteome</keyword>
<name>A0A7U2F757_PHANO</name>